<proteinExistence type="predicted"/>
<dbReference type="Gene3D" id="1.10.10.60">
    <property type="entry name" value="Homeodomain-like"/>
    <property type="match status" value="2"/>
</dbReference>
<gene>
    <name evidence="5" type="ORF">ABLG96_00090</name>
</gene>
<dbReference type="SMART" id="SM00342">
    <property type="entry name" value="HTH_ARAC"/>
    <property type="match status" value="1"/>
</dbReference>
<evidence type="ECO:0000259" key="4">
    <source>
        <dbReference type="PROSITE" id="PS01124"/>
    </source>
</evidence>
<dbReference type="EMBL" id="CP159218">
    <property type="protein sequence ID" value="XCG63796.1"/>
    <property type="molecule type" value="Genomic_DNA"/>
</dbReference>
<sequence length="315" mass="33679">MDPLGQFLDRGRARQAFLLRVTMQPPWSMSIEDRAPLTVVAMTSGTGVLRLPGRPPLALPAGSVAVINTAEPYVVAHTAMQEPSVVIGPGGHCSGPGGHDLAGSHSALRTWGNDPHGRDVMVVGSYPFGSAAGALLTDALPPVILVRVADTRIVELLVAEIDRDDVAQAVVLDRLLDLLLVTTLRQWHGSADAQRATWLNGSRDPVLKTVISAMHSAPEHPWSVAELAGLARCSRASLAARFTDRIGSPPMAYLSRWRLGLAAELLGEGDLTLAAIAGRVGYRTPFSLSAAFKKEFGVSPRYYREQVRDEAASMI</sequence>
<keyword evidence="3" id="KW-0804">Transcription</keyword>
<dbReference type="PANTHER" id="PTHR46796:SF13">
    <property type="entry name" value="HTH-TYPE TRANSCRIPTIONAL ACTIVATOR RHAS"/>
    <property type="match status" value="1"/>
</dbReference>
<dbReference type="InterPro" id="IPR032783">
    <property type="entry name" value="AraC_lig"/>
</dbReference>
<keyword evidence="1" id="KW-0805">Transcription regulation</keyword>
<accession>A0AAU8DP94</accession>
<dbReference type="InterPro" id="IPR018060">
    <property type="entry name" value="HTH_AraC"/>
</dbReference>
<dbReference type="GO" id="GO:0003700">
    <property type="term" value="F:DNA-binding transcription factor activity"/>
    <property type="evidence" value="ECO:0007669"/>
    <property type="project" value="InterPro"/>
</dbReference>
<dbReference type="Pfam" id="PF12852">
    <property type="entry name" value="Cupin_6"/>
    <property type="match status" value="1"/>
</dbReference>
<dbReference type="RefSeq" id="WP_353649411.1">
    <property type="nucleotide sequence ID" value="NZ_CP159218.1"/>
</dbReference>
<reference evidence="5" key="1">
    <citation type="submission" date="2024-05" db="EMBL/GenBank/DDBJ databases">
        <authorList>
            <person name="Cai S.Y."/>
            <person name="Jin L.M."/>
            <person name="Li H.R."/>
        </authorList>
    </citation>
    <scope>NUCLEOTIDE SEQUENCE</scope>
    <source>
        <strain evidence="5">A5-74</strain>
    </source>
</reference>
<protein>
    <submittedName>
        <fullName evidence="5">AraC family transcriptional regulator</fullName>
    </submittedName>
</protein>
<dbReference type="InterPro" id="IPR050204">
    <property type="entry name" value="AraC_XylS_family_regulators"/>
</dbReference>
<dbReference type="PROSITE" id="PS01124">
    <property type="entry name" value="HTH_ARAC_FAMILY_2"/>
    <property type="match status" value="1"/>
</dbReference>
<dbReference type="GO" id="GO:0043565">
    <property type="term" value="F:sequence-specific DNA binding"/>
    <property type="evidence" value="ECO:0007669"/>
    <property type="project" value="InterPro"/>
</dbReference>
<evidence type="ECO:0000256" key="3">
    <source>
        <dbReference type="ARBA" id="ARBA00023163"/>
    </source>
</evidence>
<name>A0AAU8DP94_9ACTN</name>
<feature type="domain" description="HTH araC/xylS-type" evidence="4">
    <location>
        <begin position="208"/>
        <end position="306"/>
    </location>
</feature>
<keyword evidence="2" id="KW-0238">DNA-binding</keyword>
<evidence type="ECO:0000313" key="5">
    <source>
        <dbReference type="EMBL" id="XCG63796.1"/>
    </source>
</evidence>
<dbReference type="InterPro" id="IPR009057">
    <property type="entry name" value="Homeodomain-like_sf"/>
</dbReference>
<dbReference type="SUPFAM" id="SSF46689">
    <property type="entry name" value="Homeodomain-like"/>
    <property type="match status" value="1"/>
</dbReference>
<organism evidence="5">
    <name type="scientific">Nakamurella sp. A5-74</name>
    <dbReference type="NCBI Taxonomy" id="3158264"/>
    <lineage>
        <taxon>Bacteria</taxon>
        <taxon>Bacillati</taxon>
        <taxon>Actinomycetota</taxon>
        <taxon>Actinomycetes</taxon>
        <taxon>Nakamurellales</taxon>
        <taxon>Nakamurellaceae</taxon>
        <taxon>Nakamurella</taxon>
    </lineage>
</organism>
<dbReference type="AlphaFoldDB" id="A0AAU8DP94"/>
<evidence type="ECO:0000256" key="2">
    <source>
        <dbReference type="ARBA" id="ARBA00023125"/>
    </source>
</evidence>
<dbReference type="PANTHER" id="PTHR46796">
    <property type="entry name" value="HTH-TYPE TRANSCRIPTIONAL ACTIVATOR RHAS-RELATED"/>
    <property type="match status" value="1"/>
</dbReference>
<evidence type="ECO:0000256" key="1">
    <source>
        <dbReference type="ARBA" id="ARBA00023015"/>
    </source>
</evidence>
<dbReference type="Pfam" id="PF12833">
    <property type="entry name" value="HTH_18"/>
    <property type="match status" value="1"/>
</dbReference>